<dbReference type="RefSeq" id="WP_136400844.1">
    <property type="nucleotide sequence ID" value="NZ_CP036295.1"/>
</dbReference>
<dbReference type="PROSITE" id="PS51679">
    <property type="entry name" value="SAM_MT_C5"/>
    <property type="match status" value="1"/>
</dbReference>
<proteinExistence type="inferred from homology"/>
<feature type="active site" evidence="6">
    <location>
        <position position="74"/>
    </location>
</feature>
<dbReference type="GO" id="GO:0032259">
    <property type="term" value="P:methylation"/>
    <property type="evidence" value="ECO:0007669"/>
    <property type="project" value="UniProtKB-KW"/>
</dbReference>
<dbReference type="OrthoDB" id="9813719at2"/>
<dbReference type="Proteomes" id="UP000297065">
    <property type="component" value="Chromosome"/>
</dbReference>
<dbReference type="NCBIfam" id="TIGR00675">
    <property type="entry name" value="dcm"/>
    <property type="match status" value="1"/>
</dbReference>
<keyword evidence="3 6" id="KW-0949">S-adenosyl-L-methionine</keyword>
<evidence type="ECO:0000313" key="9">
    <source>
        <dbReference type="EMBL" id="QCC86794.1"/>
    </source>
</evidence>
<dbReference type="AlphaFoldDB" id="A0A4P7UPC5"/>
<evidence type="ECO:0000256" key="4">
    <source>
        <dbReference type="ARBA" id="ARBA00022747"/>
    </source>
</evidence>
<dbReference type="CDD" id="cd00315">
    <property type="entry name" value="Cyt_C5_DNA_methylase"/>
    <property type="match status" value="1"/>
</dbReference>
<dbReference type="EMBL" id="CP036295">
    <property type="protein sequence ID" value="QCC86794.1"/>
    <property type="molecule type" value="Genomic_DNA"/>
</dbReference>
<dbReference type="GO" id="GO:0044027">
    <property type="term" value="P:negative regulation of gene expression via chromosomal CpG island methylation"/>
    <property type="evidence" value="ECO:0007669"/>
    <property type="project" value="TreeGrafter"/>
</dbReference>
<dbReference type="EC" id="2.1.1.37" evidence="8"/>
<dbReference type="SUPFAM" id="SSF53335">
    <property type="entry name" value="S-adenosyl-L-methionine-dependent methyltransferases"/>
    <property type="match status" value="1"/>
</dbReference>
<evidence type="ECO:0000256" key="8">
    <source>
        <dbReference type="RuleBase" id="RU000417"/>
    </source>
</evidence>
<dbReference type="GO" id="GO:0003677">
    <property type="term" value="F:DNA binding"/>
    <property type="evidence" value="ECO:0007669"/>
    <property type="project" value="TreeGrafter"/>
</dbReference>
<sequence>MNTKLRAISLFAGCGGMDFGAEKAGIDIIWANEIEHDAAETLRQNFKNAEIAEGDIKKIKSFPEVDIVIGGYPCQSFSMGGNRNPENDKRTYLYLEFLRCLNNTSPKFFVAENVSGLKKIDNGSFLHEQIRVFNDAGKFGYDVYFKVVDAKDYGVPQSRKRLFIVGIRKDLKLQFSFPEPSHGKVGSGLLAYESHGHAIKGLPSWPEGEFYERPHDPEGHMSWYYMSRNRRAPWVGPSFTIVANWRHVTLHPASPVMKLTWSNLSDGWKQRWDFTDEHDAALAQHQIIPLDTPRRLSWRECARIQTFPANFEPFGKVESKFTQIGNAVPPLLAEKILKHLVSGRGLQEQKVPPQQLALI</sequence>
<dbReference type="InterPro" id="IPR031303">
    <property type="entry name" value="C5_meth_CS"/>
</dbReference>
<accession>A0A4P7UPC5</accession>
<dbReference type="PANTHER" id="PTHR10629:SF52">
    <property type="entry name" value="DNA (CYTOSINE-5)-METHYLTRANSFERASE 1"/>
    <property type="match status" value="1"/>
</dbReference>
<organism evidence="9 10">
    <name type="scientific">Desulfovibrio desulfuricans</name>
    <dbReference type="NCBI Taxonomy" id="876"/>
    <lineage>
        <taxon>Bacteria</taxon>
        <taxon>Pseudomonadati</taxon>
        <taxon>Thermodesulfobacteriota</taxon>
        <taxon>Desulfovibrionia</taxon>
        <taxon>Desulfovibrionales</taxon>
        <taxon>Desulfovibrionaceae</taxon>
        <taxon>Desulfovibrio</taxon>
    </lineage>
</organism>
<reference evidence="9 10" key="1">
    <citation type="submission" date="2019-02" db="EMBL/GenBank/DDBJ databases">
        <title>Complete Genome Sequence of Desulfovibrio desulfuricans IC1, a Sulfonate Utilizing Anaerobe.</title>
        <authorList>
            <person name="Day L.A."/>
            <person name="De Leon K.B."/>
            <person name="Wall J.D."/>
        </authorList>
    </citation>
    <scope>NUCLEOTIDE SEQUENCE [LARGE SCALE GENOMIC DNA]</scope>
    <source>
        <strain evidence="9 10">IC1</strain>
    </source>
</reference>
<dbReference type="PANTHER" id="PTHR10629">
    <property type="entry name" value="CYTOSINE-SPECIFIC METHYLTRANSFERASE"/>
    <property type="match status" value="1"/>
</dbReference>
<evidence type="ECO:0000256" key="3">
    <source>
        <dbReference type="ARBA" id="ARBA00022691"/>
    </source>
</evidence>
<dbReference type="GO" id="GO:0003886">
    <property type="term" value="F:DNA (cytosine-5-)-methyltransferase activity"/>
    <property type="evidence" value="ECO:0007669"/>
    <property type="project" value="UniProtKB-EC"/>
</dbReference>
<evidence type="ECO:0000256" key="1">
    <source>
        <dbReference type="ARBA" id="ARBA00022603"/>
    </source>
</evidence>
<evidence type="ECO:0000256" key="6">
    <source>
        <dbReference type="PROSITE-ProRule" id="PRU01016"/>
    </source>
</evidence>
<keyword evidence="1 6" id="KW-0489">Methyltransferase</keyword>
<dbReference type="PROSITE" id="PS00094">
    <property type="entry name" value="C5_MTASE_1"/>
    <property type="match status" value="1"/>
</dbReference>
<dbReference type="GO" id="GO:0009307">
    <property type="term" value="P:DNA restriction-modification system"/>
    <property type="evidence" value="ECO:0007669"/>
    <property type="project" value="UniProtKB-KW"/>
</dbReference>
<dbReference type="InterPro" id="IPR029063">
    <property type="entry name" value="SAM-dependent_MTases_sf"/>
</dbReference>
<dbReference type="PRINTS" id="PR00105">
    <property type="entry name" value="C5METTRFRASE"/>
</dbReference>
<dbReference type="InterPro" id="IPR001525">
    <property type="entry name" value="C5_MeTfrase"/>
</dbReference>
<dbReference type="InterPro" id="IPR018117">
    <property type="entry name" value="C5_DNA_meth_AS"/>
</dbReference>
<gene>
    <name evidence="9" type="ORF">DDIC_13070</name>
</gene>
<comment type="similarity">
    <text evidence="6 7">Belongs to the class I-like SAM-binding methyltransferase superfamily. C5-methyltransferase family.</text>
</comment>
<keyword evidence="4" id="KW-0680">Restriction system</keyword>
<name>A0A4P7UPC5_DESDE</name>
<comment type="catalytic activity">
    <reaction evidence="5 8">
        <text>a 2'-deoxycytidine in DNA + S-adenosyl-L-methionine = a 5-methyl-2'-deoxycytidine in DNA + S-adenosyl-L-homocysteine + H(+)</text>
        <dbReference type="Rhea" id="RHEA:13681"/>
        <dbReference type="Rhea" id="RHEA-COMP:11369"/>
        <dbReference type="Rhea" id="RHEA-COMP:11370"/>
        <dbReference type="ChEBI" id="CHEBI:15378"/>
        <dbReference type="ChEBI" id="CHEBI:57856"/>
        <dbReference type="ChEBI" id="CHEBI:59789"/>
        <dbReference type="ChEBI" id="CHEBI:85452"/>
        <dbReference type="ChEBI" id="CHEBI:85454"/>
        <dbReference type="EC" id="2.1.1.37"/>
    </reaction>
</comment>
<dbReference type="InterPro" id="IPR050390">
    <property type="entry name" value="C5-Methyltransferase"/>
</dbReference>
<dbReference type="Pfam" id="PF00145">
    <property type="entry name" value="DNA_methylase"/>
    <property type="match status" value="1"/>
</dbReference>
<dbReference type="Gene3D" id="3.90.120.10">
    <property type="entry name" value="DNA Methylase, subunit A, domain 2"/>
    <property type="match status" value="1"/>
</dbReference>
<protein>
    <recommendedName>
        <fullName evidence="8">Cytosine-specific methyltransferase</fullName>
        <ecNumber evidence="8">2.1.1.37</ecNumber>
    </recommendedName>
</protein>
<keyword evidence="2 6" id="KW-0808">Transferase</keyword>
<evidence type="ECO:0000256" key="5">
    <source>
        <dbReference type="ARBA" id="ARBA00047422"/>
    </source>
</evidence>
<evidence type="ECO:0000256" key="7">
    <source>
        <dbReference type="RuleBase" id="RU000416"/>
    </source>
</evidence>
<dbReference type="PROSITE" id="PS00095">
    <property type="entry name" value="C5_MTASE_2"/>
    <property type="match status" value="1"/>
</dbReference>
<evidence type="ECO:0000313" key="10">
    <source>
        <dbReference type="Proteomes" id="UP000297065"/>
    </source>
</evidence>
<dbReference type="Gene3D" id="3.40.50.150">
    <property type="entry name" value="Vaccinia Virus protein VP39"/>
    <property type="match status" value="1"/>
</dbReference>
<evidence type="ECO:0000256" key="2">
    <source>
        <dbReference type="ARBA" id="ARBA00022679"/>
    </source>
</evidence>